<dbReference type="PANTHER" id="PTHR43364:SF4">
    <property type="entry name" value="NAD(P)-LINKED OXIDOREDUCTASE SUPERFAMILY PROTEIN"/>
    <property type="match status" value="1"/>
</dbReference>
<dbReference type="EMBL" id="LSDD01000155">
    <property type="protein sequence ID" value="KXB60449.1"/>
    <property type="molecule type" value="Genomic_DNA"/>
</dbReference>
<sequence>MKTTKIQEIDVPRVALGTWSWGFGGIAGGDSIFGNKLGKDELKPVFDRAMDLGLKLWDTATVYASGQSETILGEFVKDRSDAIISTKFTPELAEGRGDNAIFEFLDESLERLNKKVIDIYWIHNTKDMEKWVPKLVDVLKSGKVKKVGVSNHNLEQIKYVNNLLKEAGFQLHAIQNHFSLLYKTIETTGILDYCKENNIAVFSYMVLEQGALSGKYTKENPLPAGTRRGEAFPPETLAKLEPLFYEMKILGGKYSATIPEIATAWAIAKGTIPIIGVTKPNQVDDAKRAASVELSDEDVELMDRVAIGTGVTVKGEWESSM</sequence>
<feature type="domain" description="NADP-dependent oxidoreductase" evidence="2">
    <location>
        <begin position="14"/>
        <end position="305"/>
    </location>
</feature>
<dbReference type="RefSeq" id="WP_060918550.1">
    <property type="nucleotide sequence ID" value="NZ_KQ960111.1"/>
</dbReference>
<evidence type="ECO:0000313" key="4">
    <source>
        <dbReference type="Proteomes" id="UP000070483"/>
    </source>
</evidence>
<dbReference type="STRING" id="157687.HMPREF3180_02032"/>
<dbReference type="PANTHER" id="PTHR43364">
    <property type="entry name" value="NADH-SPECIFIC METHYLGLYOXAL REDUCTASE-RELATED"/>
    <property type="match status" value="1"/>
</dbReference>
<evidence type="ECO:0000313" key="3">
    <source>
        <dbReference type="EMBL" id="KXB60449.1"/>
    </source>
</evidence>
<evidence type="ECO:0000256" key="1">
    <source>
        <dbReference type="ARBA" id="ARBA00023002"/>
    </source>
</evidence>
<dbReference type="SUPFAM" id="SSF51430">
    <property type="entry name" value="NAD(P)-linked oxidoreductase"/>
    <property type="match status" value="1"/>
</dbReference>
<proteinExistence type="predicted"/>
<organism evidence="3 4">
    <name type="scientific">Leptotrichia wadei</name>
    <dbReference type="NCBI Taxonomy" id="157687"/>
    <lineage>
        <taxon>Bacteria</taxon>
        <taxon>Fusobacteriati</taxon>
        <taxon>Fusobacteriota</taxon>
        <taxon>Fusobacteriia</taxon>
        <taxon>Fusobacteriales</taxon>
        <taxon>Leptotrichiaceae</taxon>
        <taxon>Leptotrichia</taxon>
    </lineage>
</organism>
<reference evidence="4" key="1">
    <citation type="submission" date="2016-01" db="EMBL/GenBank/DDBJ databases">
        <authorList>
            <person name="Mitreva M."/>
            <person name="Pepin K.H."/>
            <person name="Mihindukulasuriya K.A."/>
            <person name="Fulton R."/>
            <person name="Fronick C."/>
            <person name="O'Laughlin M."/>
            <person name="Miner T."/>
            <person name="Herter B."/>
            <person name="Rosa B.A."/>
            <person name="Cordes M."/>
            <person name="Tomlinson C."/>
            <person name="Wollam A."/>
            <person name="Palsikar V.B."/>
            <person name="Mardis E.R."/>
            <person name="Wilson R.K."/>
        </authorList>
    </citation>
    <scope>NUCLEOTIDE SEQUENCE [LARGE SCALE GENOMIC DNA]</scope>
    <source>
        <strain evidence="4">KA00185</strain>
    </source>
</reference>
<dbReference type="GO" id="GO:0016491">
    <property type="term" value="F:oxidoreductase activity"/>
    <property type="evidence" value="ECO:0007669"/>
    <property type="project" value="UniProtKB-KW"/>
</dbReference>
<keyword evidence="4" id="KW-1185">Reference proteome</keyword>
<dbReference type="CDD" id="cd19103">
    <property type="entry name" value="AKR_unchar"/>
    <property type="match status" value="1"/>
</dbReference>
<evidence type="ECO:0000259" key="2">
    <source>
        <dbReference type="Pfam" id="PF00248"/>
    </source>
</evidence>
<dbReference type="InterPro" id="IPR023210">
    <property type="entry name" value="NADP_OxRdtase_dom"/>
</dbReference>
<dbReference type="Gene3D" id="3.20.20.100">
    <property type="entry name" value="NADP-dependent oxidoreductase domain"/>
    <property type="match status" value="1"/>
</dbReference>
<keyword evidence="1" id="KW-0560">Oxidoreductase</keyword>
<dbReference type="OrthoDB" id="9773828at2"/>
<dbReference type="Pfam" id="PF00248">
    <property type="entry name" value="Aldo_ket_red"/>
    <property type="match status" value="1"/>
</dbReference>
<dbReference type="PATRIC" id="fig|157687.3.peg.2031"/>
<protein>
    <submittedName>
        <fullName evidence="3">Oxidoreductase, aldo/keto reductase family protein</fullName>
    </submittedName>
</protein>
<dbReference type="PRINTS" id="PR00069">
    <property type="entry name" value="ALDKETRDTASE"/>
</dbReference>
<dbReference type="Proteomes" id="UP000070483">
    <property type="component" value="Unassembled WGS sequence"/>
</dbReference>
<dbReference type="InterPro" id="IPR036812">
    <property type="entry name" value="NAD(P)_OxRdtase_dom_sf"/>
</dbReference>
<accession>A0A133ZYA6</accession>
<comment type="caution">
    <text evidence="3">The sequence shown here is derived from an EMBL/GenBank/DDBJ whole genome shotgun (WGS) entry which is preliminary data.</text>
</comment>
<dbReference type="InterPro" id="IPR020471">
    <property type="entry name" value="AKR"/>
</dbReference>
<dbReference type="AlphaFoldDB" id="A0A133ZYA6"/>
<gene>
    <name evidence="3" type="ORF">HMPREF3180_02032</name>
</gene>
<name>A0A133ZYA6_9FUSO</name>
<dbReference type="InterPro" id="IPR050523">
    <property type="entry name" value="AKR_Detox_Biosynth"/>
</dbReference>